<dbReference type="GO" id="GO:0016829">
    <property type="term" value="F:lyase activity"/>
    <property type="evidence" value="ECO:0007669"/>
    <property type="project" value="UniProtKB-KW"/>
</dbReference>
<accession>A0A1X7GQ09</accession>
<dbReference type="SFLD" id="SFLDS00001">
    <property type="entry name" value="Enolase"/>
    <property type="match status" value="1"/>
</dbReference>
<dbReference type="GO" id="GO:0009063">
    <property type="term" value="P:amino acid catabolic process"/>
    <property type="evidence" value="ECO:0007669"/>
    <property type="project" value="InterPro"/>
</dbReference>
<dbReference type="SMART" id="SM00922">
    <property type="entry name" value="MR_MLE"/>
    <property type="match status" value="1"/>
</dbReference>
<dbReference type="Gene3D" id="3.20.20.120">
    <property type="entry name" value="Enolase-like C-terminal domain"/>
    <property type="match status" value="1"/>
</dbReference>
<dbReference type="SUPFAM" id="SSF54826">
    <property type="entry name" value="Enolase N-terminal domain-like"/>
    <property type="match status" value="1"/>
</dbReference>
<dbReference type="PANTHER" id="PTHR48080">
    <property type="entry name" value="D-GALACTONATE DEHYDRATASE-RELATED"/>
    <property type="match status" value="1"/>
</dbReference>
<keyword evidence="1" id="KW-0456">Lyase</keyword>
<name>A0A1X7GQ09_9HYPH</name>
<dbReference type="InterPro" id="IPR034593">
    <property type="entry name" value="DgoD-like"/>
</dbReference>
<dbReference type="Pfam" id="PF13378">
    <property type="entry name" value="MR_MLE_C"/>
    <property type="match status" value="1"/>
</dbReference>
<dbReference type="OrthoDB" id="9802699at2"/>
<dbReference type="EMBL" id="FXAF01000011">
    <property type="protein sequence ID" value="SMF72263.1"/>
    <property type="molecule type" value="Genomic_DNA"/>
</dbReference>
<sequence length="397" mass="43644">MPRSRPKNVVDAIVAVETFIISIPREVPYLGPLKEGEAINERGYLIRKGNRTIYPSTDMTLLIKVTGESGKVGWGECYGIVAPEATKAIIDDVLGPVIIGRDPGDAAVIHEDLYDLMRVRGFFGGYYLDALAGVDIALWDIAGKNLGVPVSTLLGGRRHDTIRAYVSGLPKATLKERCDLAAYWVGKGYKGIKFAAVVSEEDIIKEMAALREAVGPDIDLMVDLHWKFEAGEAIRIIRRLEPYNLYFAEAPVQPENLEGQARVAAGIGVPLALGEELRTTYEYRPRFEARAMSIVQPEMGHTGITEFIRIGQMAQAFHMNIMPHASISVGIFMAASLQASSALQNVPYHEYQHSIFDRNLTYTRGDMASGEGAYVVPTGAGLGVEPKEEVFEFAIRR</sequence>
<dbReference type="AlphaFoldDB" id="A0A1X7GQ09"/>
<dbReference type="InterPro" id="IPR029017">
    <property type="entry name" value="Enolase-like_N"/>
</dbReference>
<dbReference type="Proteomes" id="UP000192903">
    <property type="component" value="Unassembled WGS sequence"/>
</dbReference>
<dbReference type="InterPro" id="IPR029065">
    <property type="entry name" value="Enolase_C-like"/>
</dbReference>
<gene>
    <name evidence="3" type="ORF">SAMN02982989_4173</name>
</gene>
<reference evidence="4" key="1">
    <citation type="submission" date="2017-04" db="EMBL/GenBank/DDBJ databases">
        <authorList>
            <person name="Varghese N."/>
            <person name="Submissions S."/>
        </authorList>
    </citation>
    <scope>NUCLEOTIDE SEQUENCE [LARGE SCALE GENOMIC DNA]</scope>
    <source>
        <strain evidence="4">B4P</strain>
    </source>
</reference>
<evidence type="ECO:0000313" key="4">
    <source>
        <dbReference type="Proteomes" id="UP000192903"/>
    </source>
</evidence>
<evidence type="ECO:0000256" key="1">
    <source>
        <dbReference type="ARBA" id="ARBA00023239"/>
    </source>
</evidence>
<dbReference type="CDD" id="cd03316">
    <property type="entry name" value="MR_like"/>
    <property type="match status" value="1"/>
</dbReference>
<dbReference type="STRING" id="464029.SAMN02982989_4173"/>
<dbReference type="SUPFAM" id="SSF51604">
    <property type="entry name" value="Enolase C-terminal domain-like"/>
    <property type="match status" value="1"/>
</dbReference>
<dbReference type="PANTHER" id="PTHR48080:SF2">
    <property type="entry name" value="D-GALACTONATE DEHYDRATASE"/>
    <property type="match status" value="1"/>
</dbReference>
<evidence type="ECO:0000259" key="2">
    <source>
        <dbReference type="SMART" id="SM00922"/>
    </source>
</evidence>
<dbReference type="GO" id="GO:0000287">
    <property type="term" value="F:magnesium ion binding"/>
    <property type="evidence" value="ECO:0007669"/>
    <property type="project" value="UniProtKB-ARBA"/>
</dbReference>
<dbReference type="RefSeq" id="WP_085424776.1">
    <property type="nucleotide sequence ID" value="NZ_FXAF01000011.1"/>
</dbReference>
<dbReference type="InterPro" id="IPR013342">
    <property type="entry name" value="Mandelate_racemase_C"/>
</dbReference>
<keyword evidence="4" id="KW-1185">Reference proteome</keyword>
<protein>
    <submittedName>
        <fullName evidence="3">Galactonate dehydratase</fullName>
    </submittedName>
</protein>
<proteinExistence type="predicted"/>
<dbReference type="InterPro" id="IPR018110">
    <property type="entry name" value="Mandel_Rmase/mucon_lact_enz_CS"/>
</dbReference>
<feature type="domain" description="Mandelate racemase/muconate lactonizing enzyme C-terminal" evidence="2">
    <location>
        <begin position="174"/>
        <end position="270"/>
    </location>
</feature>
<dbReference type="InterPro" id="IPR036849">
    <property type="entry name" value="Enolase-like_C_sf"/>
</dbReference>
<dbReference type="Gene3D" id="3.30.390.10">
    <property type="entry name" value="Enolase-like, N-terminal domain"/>
    <property type="match status" value="1"/>
</dbReference>
<dbReference type="InterPro" id="IPR013341">
    <property type="entry name" value="Mandelate_racemase_N_dom"/>
</dbReference>
<dbReference type="Pfam" id="PF02746">
    <property type="entry name" value="MR_MLE_N"/>
    <property type="match status" value="1"/>
</dbReference>
<dbReference type="PROSITE" id="PS00908">
    <property type="entry name" value="MR_MLE_1"/>
    <property type="match status" value="1"/>
</dbReference>
<organism evidence="3 4">
    <name type="scientific">Xaviernesmea oryzae</name>
    <dbReference type="NCBI Taxonomy" id="464029"/>
    <lineage>
        <taxon>Bacteria</taxon>
        <taxon>Pseudomonadati</taxon>
        <taxon>Pseudomonadota</taxon>
        <taxon>Alphaproteobacteria</taxon>
        <taxon>Hyphomicrobiales</taxon>
        <taxon>Rhizobiaceae</taxon>
        <taxon>Rhizobium/Agrobacterium group</taxon>
        <taxon>Xaviernesmea</taxon>
    </lineage>
</organism>
<evidence type="ECO:0000313" key="3">
    <source>
        <dbReference type="EMBL" id="SMF72263.1"/>
    </source>
</evidence>